<protein>
    <submittedName>
        <fullName evidence="2">Uncharacterized protein</fullName>
    </submittedName>
</protein>
<comment type="caution">
    <text evidence="2">The sequence shown here is derived from an EMBL/GenBank/DDBJ whole genome shotgun (WGS) entry which is preliminary data.</text>
</comment>
<accession>A0A2C6M3U2</accession>
<feature type="transmembrane region" description="Helical" evidence="1">
    <location>
        <begin position="12"/>
        <end position="31"/>
    </location>
</feature>
<dbReference type="AlphaFoldDB" id="A0A2C6M3U2"/>
<keyword evidence="3" id="KW-1185">Reference proteome</keyword>
<reference evidence="2 3" key="1">
    <citation type="submission" date="2013-09" db="EMBL/GenBank/DDBJ databases">
        <title>Biodegradation of hydrocarbons in the deep terrestrial subsurface : characterization of a microbial consortium composed of two Desulfotomaculum species originating from a deep geological formation.</title>
        <authorList>
            <person name="Aullo T."/>
            <person name="Berlendis S."/>
            <person name="Lascourreges J.-F."/>
            <person name="Dessort D."/>
            <person name="Saint-Laurent S."/>
            <person name="Schraauwers B."/>
            <person name="Mas J."/>
            <person name="Magot M."/>
            <person name="Ranchou-Peyruse A."/>
        </authorList>
    </citation>
    <scope>NUCLEOTIDE SEQUENCE [LARGE SCALE GENOMIC DNA]</scope>
    <source>
        <strain evidence="2 3">Bs107</strain>
    </source>
</reference>
<organism evidence="2 3">
    <name type="scientific">Desulforamulus profundi</name>
    <dbReference type="NCBI Taxonomy" id="1383067"/>
    <lineage>
        <taxon>Bacteria</taxon>
        <taxon>Bacillati</taxon>
        <taxon>Bacillota</taxon>
        <taxon>Clostridia</taxon>
        <taxon>Eubacteriales</taxon>
        <taxon>Peptococcaceae</taxon>
        <taxon>Desulforamulus</taxon>
    </lineage>
</organism>
<gene>
    <name evidence="2" type="ORF">P378_20265</name>
</gene>
<name>A0A2C6M3U2_9FIRM</name>
<evidence type="ECO:0000313" key="2">
    <source>
        <dbReference type="EMBL" id="PHJ36797.1"/>
    </source>
</evidence>
<evidence type="ECO:0000313" key="3">
    <source>
        <dbReference type="Proteomes" id="UP000222564"/>
    </source>
</evidence>
<proteinExistence type="predicted"/>
<keyword evidence="1" id="KW-0812">Transmembrane</keyword>
<dbReference type="Proteomes" id="UP000222564">
    <property type="component" value="Unassembled WGS sequence"/>
</dbReference>
<evidence type="ECO:0000256" key="1">
    <source>
        <dbReference type="SAM" id="Phobius"/>
    </source>
</evidence>
<sequence length="59" mass="7087">MKKSPQIKTAFPTFATIFFISIFILFGIMEFRHTKNLINQYETGIKQITIKKLRYFRII</sequence>
<dbReference type="RefSeq" id="WP_238473408.1">
    <property type="nucleotide sequence ID" value="NZ_AWQQ01000148.1"/>
</dbReference>
<keyword evidence="1" id="KW-0472">Membrane</keyword>
<dbReference type="EMBL" id="AWQQ01000148">
    <property type="protein sequence ID" value="PHJ36797.1"/>
    <property type="molecule type" value="Genomic_DNA"/>
</dbReference>
<keyword evidence="1" id="KW-1133">Transmembrane helix</keyword>